<dbReference type="GO" id="GO:0008835">
    <property type="term" value="F:diaminohydroxyphosphoribosylaminopyrimidine deaminase activity"/>
    <property type="evidence" value="ECO:0007669"/>
    <property type="project" value="UniProtKB-EC"/>
</dbReference>
<dbReference type="InterPro" id="IPR002734">
    <property type="entry name" value="RibDG_C"/>
</dbReference>
<dbReference type="PROSITE" id="PS51747">
    <property type="entry name" value="CYT_DCMP_DEAMINASES_2"/>
    <property type="match status" value="1"/>
</dbReference>
<dbReference type="InterPro" id="IPR050765">
    <property type="entry name" value="Riboflavin_Biosynth_HTPR"/>
</dbReference>
<dbReference type="OrthoDB" id="9800865at2"/>
<dbReference type="PANTHER" id="PTHR38011:SF7">
    <property type="entry name" value="2,5-DIAMINO-6-RIBOSYLAMINO-4(3H)-PYRIMIDINONE 5'-PHOSPHATE REDUCTASE"/>
    <property type="match status" value="1"/>
</dbReference>
<dbReference type="RefSeq" id="WP_114829719.1">
    <property type="nucleotide sequence ID" value="NZ_QQTO01000033.1"/>
</dbReference>
<evidence type="ECO:0000313" key="16">
    <source>
        <dbReference type="Proteomes" id="UP000255207"/>
    </source>
</evidence>
<dbReference type="PIRSF" id="PIRSF006769">
    <property type="entry name" value="RibD"/>
    <property type="match status" value="1"/>
</dbReference>
<keyword evidence="8 10" id="KW-0560">Oxidoreductase</keyword>
<comment type="catalytic activity">
    <reaction evidence="10">
        <text>5-amino-6-(5-phospho-D-ribitylamino)uracil + NADP(+) = 5-amino-6-(5-phospho-D-ribosylamino)uracil + NADPH + H(+)</text>
        <dbReference type="Rhea" id="RHEA:17845"/>
        <dbReference type="ChEBI" id="CHEBI:15378"/>
        <dbReference type="ChEBI" id="CHEBI:57783"/>
        <dbReference type="ChEBI" id="CHEBI:58349"/>
        <dbReference type="ChEBI" id="CHEBI:58421"/>
        <dbReference type="ChEBI" id="CHEBI:58453"/>
        <dbReference type="EC" id="1.1.1.193"/>
    </reaction>
</comment>
<keyword evidence="6 10" id="KW-0686">Riboflavin biosynthesis</keyword>
<keyword evidence="10 13" id="KW-0479">Metal-binding</keyword>
<evidence type="ECO:0000259" key="14">
    <source>
        <dbReference type="PROSITE" id="PS51747"/>
    </source>
</evidence>
<feature type="binding site" evidence="13">
    <location>
        <position position="95"/>
    </location>
    <ligand>
        <name>Zn(2+)</name>
        <dbReference type="ChEBI" id="CHEBI:29105"/>
        <note>catalytic</note>
    </ligand>
</feature>
<feature type="binding site" evidence="12">
    <location>
        <position position="211"/>
    </location>
    <ligand>
        <name>NADP(+)</name>
        <dbReference type="ChEBI" id="CHEBI:58349"/>
    </ligand>
</feature>
<feature type="binding site" evidence="12">
    <location>
        <position position="307"/>
    </location>
    <ligand>
        <name>substrate</name>
    </ligand>
</feature>
<comment type="cofactor">
    <cofactor evidence="10 13">
        <name>Zn(2+)</name>
        <dbReference type="ChEBI" id="CHEBI:29105"/>
    </cofactor>
    <text evidence="10 13">Binds 1 zinc ion.</text>
</comment>
<keyword evidence="10 15" id="KW-0378">Hydrolase</keyword>
<dbReference type="GO" id="GO:0008703">
    <property type="term" value="F:5-amino-6-(5-phosphoribosylamino)uracil reductase activity"/>
    <property type="evidence" value="ECO:0007669"/>
    <property type="project" value="UniProtKB-EC"/>
</dbReference>
<keyword evidence="10 13" id="KW-0862">Zinc</keyword>
<accession>A0A370L745</accession>
<dbReference type="SUPFAM" id="SSF53927">
    <property type="entry name" value="Cytidine deaminase-like"/>
    <property type="match status" value="1"/>
</dbReference>
<comment type="caution">
    <text evidence="15">The sequence shown here is derived from an EMBL/GenBank/DDBJ whole genome shotgun (WGS) entry which is preliminary data.</text>
</comment>
<keyword evidence="16" id="KW-1185">Reference proteome</keyword>
<evidence type="ECO:0000256" key="1">
    <source>
        <dbReference type="ARBA" id="ARBA00002151"/>
    </source>
</evidence>
<evidence type="ECO:0000256" key="8">
    <source>
        <dbReference type="ARBA" id="ARBA00023002"/>
    </source>
</evidence>
<dbReference type="PANTHER" id="PTHR38011">
    <property type="entry name" value="DIHYDROFOLATE REDUCTASE FAMILY PROTEIN (AFU_ORTHOLOGUE AFUA_8G06820)"/>
    <property type="match status" value="1"/>
</dbReference>
<feature type="binding site" evidence="12">
    <location>
        <position position="195"/>
    </location>
    <ligand>
        <name>NADP(+)</name>
        <dbReference type="ChEBI" id="CHEBI:58349"/>
    </ligand>
</feature>
<feature type="active site" description="Proton donor" evidence="11">
    <location>
        <position position="61"/>
    </location>
</feature>
<dbReference type="GO" id="GO:0046872">
    <property type="term" value="F:metal ion binding"/>
    <property type="evidence" value="ECO:0007669"/>
    <property type="project" value="UniProtKB-KW"/>
</dbReference>
<comment type="catalytic activity">
    <reaction evidence="10">
        <text>2,5-diamino-6-hydroxy-4-(5-phosphoribosylamino)-pyrimidine + H2O + H(+) = 5-amino-6-(5-phospho-D-ribosylamino)uracil + NH4(+)</text>
        <dbReference type="Rhea" id="RHEA:21868"/>
        <dbReference type="ChEBI" id="CHEBI:15377"/>
        <dbReference type="ChEBI" id="CHEBI:15378"/>
        <dbReference type="ChEBI" id="CHEBI:28938"/>
        <dbReference type="ChEBI" id="CHEBI:58453"/>
        <dbReference type="ChEBI" id="CHEBI:58614"/>
        <dbReference type="EC" id="3.5.4.26"/>
    </reaction>
</comment>
<dbReference type="GO" id="GO:0009231">
    <property type="term" value="P:riboflavin biosynthetic process"/>
    <property type="evidence" value="ECO:0007669"/>
    <property type="project" value="UniProtKB-UniPathway"/>
</dbReference>
<protein>
    <recommendedName>
        <fullName evidence="10">Riboflavin biosynthesis protein RibD</fullName>
    </recommendedName>
    <domain>
        <recommendedName>
            <fullName evidence="10">Diaminohydroxyphosphoribosylaminopyrimidine deaminase</fullName>
            <shortName evidence="10">DRAP deaminase</shortName>
            <ecNumber evidence="10">3.5.4.26</ecNumber>
        </recommendedName>
        <alternativeName>
            <fullName evidence="10">Riboflavin-specific deaminase</fullName>
        </alternativeName>
    </domain>
    <domain>
        <recommendedName>
            <fullName evidence="10">5-amino-6-(5-phosphoribosylamino)uracil reductase</fullName>
            <ecNumber evidence="10">1.1.1.193</ecNumber>
        </recommendedName>
        <alternativeName>
            <fullName evidence="10">HTP reductase</fullName>
        </alternativeName>
    </domain>
</protein>
<evidence type="ECO:0000256" key="5">
    <source>
        <dbReference type="ARBA" id="ARBA00007417"/>
    </source>
</evidence>
<evidence type="ECO:0000256" key="13">
    <source>
        <dbReference type="PIRSR" id="PIRSR006769-3"/>
    </source>
</evidence>
<evidence type="ECO:0000256" key="4">
    <source>
        <dbReference type="ARBA" id="ARBA00005259"/>
    </source>
</evidence>
<feature type="binding site" evidence="12">
    <location>
        <position position="165"/>
    </location>
    <ligand>
        <name>NADP(+)</name>
        <dbReference type="ChEBI" id="CHEBI:58349"/>
    </ligand>
</feature>
<sequence>MTDQSAVDRAFMRQALDYGARGQGTTWPNPCVGAIVTQDTADGPVIVARGHTQPGGRPHGEAHAFDRAGSAAIGGTLYVTLEPCSHRTIRAATPCVERTILAGVRRVVSAMADPNPRFRGLGFALLRTAGISVTTNVLEAEAQSAHRGHVLRVTQGRPMVTFKIARTADGFAGTAARKPIAVSCPAASAWVHLQRAHHDVIMLGIGSVLADDPMLTVRLPGMAKRSPIRVILDSHLRLPLASRLVQTAGEVPVWVIATEAAPVERELALVAAGVEVMRVSAGPDGHLDLAEALTLLGTRGITRVFSEGGPTIGEKLALAGLADEVIVSTSPKPLGEQGVVAVRPGLAEMLANPDLYRLAEAGLISHDHFERYERIA</sequence>
<comment type="similarity">
    <text evidence="4 10">In the N-terminal section; belongs to the cytidine and deoxycytidylate deaminase family.</text>
</comment>
<evidence type="ECO:0000256" key="12">
    <source>
        <dbReference type="PIRSR" id="PIRSR006769-2"/>
    </source>
</evidence>
<evidence type="ECO:0000256" key="6">
    <source>
        <dbReference type="ARBA" id="ARBA00022619"/>
    </source>
</evidence>
<feature type="binding site" evidence="13">
    <location>
        <position position="84"/>
    </location>
    <ligand>
        <name>Zn(2+)</name>
        <dbReference type="ChEBI" id="CHEBI:29105"/>
        <note>catalytic</note>
    </ligand>
</feature>
<evidence type="ECO:0000256" key="11">
    <source>
        <dbReference type="PIRSR" id="PIRSR006769-1"/>
    </source>
</evidence>
<dbReference type="SUPFAM" id="SSF53597">
    <property type="entry name" value="Dihydrofolate reductase-like"/>
    <property type="match status" value="1"/>
</dbReference>
<dbReference type="NCBIfam" id="TIGR00326">
    <property type="entry name" value="eubact_ribD"/>
    <property type="match status" value="1"/>
</dbReference>
<dbReference type="Gene3D" id="3.40.140.10">
    <property type="entry name" value="Cytidine Deaminase, domain 2"/>
    <property type="match status" value="1"/>
</dbReference>
<reference evidence="16" key="1">
    <citation type="submission" date="2018-07" db="EMBL/GenBank/DDBJ databases">
        <authorList>
            <person name="Safronova V.I."/>
            <person name="Chirak E.R."/>
            <person name="Sazanova A.L."/>
        </authorList>
    </citation>
    <scope>NUCLEOTIDE SEQUENCE [LARGE SCALE GENOMIC DNA]</scope>
    <source>
        <strain evidence="16">RCAM04685</strain>
    </source>
</reference>
<feature type="binding site" evidence="12">
    <location>
        <position position="218"/>
    </location>
    <ligand>
        <name>substrate</name>
    </ligand>
</feature>
<dbReference type="Gene3D" id="3.40.430.10">
    <property type="entry name" value="Dihydrofolate Reductase, subunit A"/>
    <property type="match status" value="1"/>
</dbReference>
<evidence type="ECO:0000256" key="2">
    <source>
        <dbReference type="ARBA" id="ARBA00004882"/>
    </source>
</evidence>
<gene>
    <name evidence="15" type="primary">ribD</name>
    <name evidence="15" type="ORF">DWE98_13145</name>
</gene>
<feature type="binding site" evidence="13">
    <location>
        <position position="59"/>
    </location>
    <ligand>
        <name>Zn(2+)</name>
        <dbReference type="ChEBI" id="CHEBI:29105"/>
        <note>catalytic</note>
    </ligand>
</feature>
<evidence type="ECO:0000256" key="10">
    <source>
        <dbReference type="PIRNR" id="PIRNR006769"/>
    </source>
</evidence>
<feature type="binding site" evidence="12">
    <location>
        <position position="215"/>
    </location>
    <ligand>
        <name>substrate</name>
    </ligand>
</feature>
<dbReference type="InterPro" id="IPR016193">
    <property type="entry name" value="Cytidine_deaminase-like"/>
</dbReference>
<dbReference type="Pfam" id="PF01872">
    <property type="entry name" value="RibD_C"/>
    <property type="match status" value="1"/>
</dbReference>
<evidence type="ECO:0000256" key="3">
    <source>
        <dbReference type="ARBA" id="ARBA00004910"/>
    </source>
</evidence>
<dbReference type="EC" id="3.5.4.26" evidence="10"/>
<comment type="pathway">
    <text evidence="3 10">Cofactor biosynthesis; riboflavin biosynthesis; 5-amino-6-(D-ribitylamino)uracil from GTP: step 3/4.</text>
</comment>
<dbReference type="Pfam" id="PF00383">
    <property type="entry name" value="dCMP_cyt_deam_1"/>
    <property type="match status" value="1"/>
</dbReference>
<evidence type="ECO:0000256" key="9">
    <source>
        <dbReference type="ARBA" id="ARBA00023268"/>
    </source>
</evidence>
<comment type="similarity">
    <text evidence="5 10">In the C-terminal section; belongs to the HTP reductase family.</text>
</comment>
<dbReference type="AlphaFoldDB" id="A0A370L745"/>
<name>A0A370L745_9HYPH</name>
<comment type="pathway">
    <text evidence="2 10">Cofactor biosynthesis; riboflavin biosynthesis; 5-amino-6-(D-ribitylamino)uracil from GTP: step 2/4.</text>
</comment>
<dbReference type="InterPro" id="IPR024072">
    <property type="entry name" value="DHFR-like_dom_sf"/>
</dbReference>
<dbReference type="InterPro" id="IPR004794">
    <property type="entry name" value="Eubact_RibD"/>
</dbReference>
<dbReference type="EMBL" id="QQTP01000006">
    <property type="protein sequence ID" value="RDJ24623.1"/>
    <property type="molecule type" value="Genomic_DNA"/>
</dbReference>
<evidence type="ECO:0000313" key="15">
    <source>
        <dbReference type="EMBL" id="RDJ24623.1"/>
    </source>
</evidence>
<keyword evidence="7 10" id="KW-0521">NADP</keyword>
<proteinExistence type="inferred from homology"/>
<dbReference type="Proteomes" id="UP000255207">
    <property type="component" value="Unassembled WGS sequence"/>
</dbReference>
<comment type="function">
    <text evidence="1 10">Converts 2,5-diamino-6-(ribosylamino)-4(3h)-pyrimidinone 5'-phosphate into 5-amino-6-(ribosylamino)-2,4(1h,3h)-pyrimidinedione 5'-phosphate.</text>
</comment>
<organism evidence="15 16">
    <name type="scientific">Bosea caraganae</name>
    <dbReference type="NCBI Taxonomy" id="2763117"/>
    <lineage>
        <taxon>Bacteria</taxon>
        <taxon>Pseudomonadati</taxon>
        <taxon>Pseudomonadota</taxon>
        <taxon>Alphaproteobacteria</taxon>
        <taxon>Hyphomicrobiales</taxon>
        <taxon>Boseaceae</taxon>
        <taxon>Bosea</taxon>
    </lineage>
</organism>
<dbReference type="InterPro" id="IPR002125">
    <property type="entry name" value="CMP_dCMP_dom"/>
</dbReference>
<keyword evidence="9" id="KW-0511">Multifunctional enzyme</keyword>
<feature type="binding site" evidence="12">
    <location>
        <position position="234"/>
    </location>
    <ligand>
        <name>NADP(+)</name>
        <dbReference type="ChEBI" id="CHEBI:58349"/>
    </ligand>
</feature>
<feature type="domain" description="CMP/dCMP-type deaminase" evidence="14">
    <location>
        <begin position="6"/>
        <end position="121"/>
    </location>
</feature>
<evidence type="ECO:0000256" key="7">
    <source>
        <dbReference type="ARBA" id="ARBA00022857"/>
    </source>
</evidence>
<dbReference type="UniPathway" id="UPA00275">
    <property type="reaction ID" value="UER00401"/>
</dbReference>
<dbReference type="EC" id="1.1.1.193" evidence="10"/>